<evidence type="ECO:0000313" key="2">
    <source>
        <dbReference type="EMBL" id="RFS81812.1"/>
    </source>
</evidence>
<protein>
    <submittedName>
        <fullName evidence="2">Uncharacterized protein</fullName>
    </submittedName>
</protein>
<accession>A0A372G9J7</accession>
<comment type="caution">
    <text evidence="2">The sequence shown here is derived from an EMBL/GenBank/DDBJ whole genome shotgun (WGS) entry which is preliminary data.</text>
</comment>
<dbReference type="Proteomes" id="UP000262882">
    <property type="component" value="Unassembled WGS sequence"/>
</dbReference>
<dbReference type="AlphaFoldDB" id="A0A372G9J7"/>
<sequence length="60" mass="6102">MTLFAAPAMADQGTRVTGGTTQDGTRVTSDFELSANGTRVTTDGGEGGTTLDTDGNPWHG</sequence>
<evidence type="ECO:0000313" key="3">
    <source>
        <dbReference type="Proteomes" id="UP000262882"/>
    </source>
</evidence>
<name>A0A372G9J7_9ACTN</name>
<feature type="compositionally biased region" description="Low complexity" evidence="1">
    <location>
        <begin position="37"/>
        <end position="60"/>
    </location>
</feature>
<organism evidence="2 3">
    <name type="scientific">Actinomadura spongiicola</name>
    <dbReference type="NCBI Taxonomy" id="2303421"/>
    <lineage>
        <taxon>Bacteria</taxon>
        <taxon>Bacillati</taxon>
        <taxon>Actinomycetota</taxon>
        <taxon>Actinomycetes</taxon>
        <taxon>Streptosporangiales</taxon>
        <taxon>Thermomonosporaceae</taxon>
        <taxon>Actinomadura</taxon>
    </lineage>
</organism>
<proteinExistence type="predicted"/>
<evidence type="ECO:0000256" key="1">
    <source>
        <dbReference type="SAM" id="MobiDB-lite"/>
    </source>
</evidence>
<reference evidence="2 3" key="1">
    <citation type="submission" date="2018-08" db="EMBL/GenBank/DDBJ databases">
        <title>Actinomadura spongicola sp. nov., isolated from marine sponge Leucetta chagosensis.</title>
        <authorList>
            <person name="Li L."/>
            <person name="Lin H.W."/>
        </authorList>
    </citation>
    <scope>NUCLEOTIDE SEQUENCE [LARGE SCALE GENOMIC DNA]</scope>
    <source>
        <strain evidence="2 3">LHW52907</strain>
    </source>
</reference>
<feature type="region of interest" description="Disordered" evidence="1">
    <location>
        <begin position="36"/>
        <end position="60"/>
    </location>
</feature>
<keyword evidence="3" id="KW-1185">Reference proteome</keyword>
<dbReference type="EMBL" id="QVNQ01000011">
    <property type="protein sequence ID" value="RFS81812.1"/>
    <property type="molecule type" value="Genomic_DNA"/>
</dbReference>
<gene>
    <name evidence="2" type="ORF">D0T12_29250</name>
</gene>